<dbReference type="Gene3D" id="3.40.50.300">
    <property type="entry name" value="P-loop containing nucleotide triphosphate hydrolases"/>
    <property type="match status" value="1"/>
</dbReference>
<dbReference type="InterPro" id="IPR051316">
    <property type="entry name" value="Zinc-reg_GTPase_activator"/>
</dbReference>
<dbReference type="PANTHER" id="PTHR13748">
    <property type="entry name" value="COBW-RELATED"/>
    <property type="match status" value="1"/>
</dbReference>
<evidence type="ECO:0000256" key="4">
    <source>
        <dbReference type="ARBA" id="ARBA00034320"/>
    </source>
</evidence>
<accession>A0A0K2VQN5</accession>
<evidence type="ECO:0000313" key="9">
    <source>
        <dbReference type="Proteomes" id="UP000182888"/>
    </source>
</evidence>
<dbReference type="InterPro" id="IPR036627">
    <property type="entry name" value="CobW-likC_sf"/>
</dbReference>
<dbReference type="GO" id="GO:0016787">
    <property type="term" value="F:hydrolase activity"/>
    <property type="evidence" value="ECO:0007669"/>
    <property type="project" value="UniProtKB-KW"/>
</dbReference>
<dbReference type="SUPFAM" id="SSF90002">
    <property type="entry name" value="Hypothetical protein YjiA, C-terminal domain"/>
    <property type="match status" value="1"/>
</dbReference>
<dbReference type="Proteomes" id="UP000182888">
    <property type="component" value="Unassembled WGS sequence"/>
</dbReference>
<reference evidence="9" key="1">
    <citation type="submission" date="2014-08" db="EMBL/GenBank/DDBJ databases">
        <authorList>
            <person name="Edwards T."/>
        </authorList>
    </citation>
    <scope>NUCLEOTIDE SEQUENCE [LARGE SCALE GENOMIC DNA]</scope>
</reference>
<name>A0A0K2VQN5_MESPL</name>
<dbReference type="SUPFAM" id="SSF52540">
    <property type="entry name" value="P-loop containing nucleoside triphosphate hydrolases"/>
    <property type="match status" value="1"/>
</dbReference>
<sequence>MNERRRPDGRLPLTIVGGFLGAGKSTWLRHQLHERHFGTVHLIVNEAAETPVDNLLLGKAERISVLAGGCACCNGREALIATLRGICGEQDASDGPGIGRILLETSGLADPGAIARAVAEDAMLARRLVVDDVIVLVDALHGPIQLAQEDLGRRQVEAAERIVVTKPGGVPTARLARLVATLRRLNPAAPIEGAERGVALELPALPDAEPYDLPETNAAAAEPIRPYRLDISDGGDWASFSVWLSALLAARGDDIVRVKGVVTSPDGRLLLQSVRKVVQPPEILPAPQDASAGPAPEDDIIVLIGRGMDESTLARSWRRALGSD</sequence>
<dbReference type="InterPro" id="IPR011629">
    <property type="entry name" value="CobW-like_C"/>
</dbReference>
<evidence type="ECO:0000256" key="2">
    <source>
        <dbReference type="ARBA" id="ARBA00022801"/>
    </source>
</evidence>
<proteinExistence type="inferred from homology"/>
<dbReference type="SMART" id="SM00833">
    <property type="entry name" value="CobW_C"/>
    <property type="match status" value="1"/>
</dbReference>
<dbReference type="Pfam" id="PF02492">
    <property type="entry name" value="cobW"/>
    <property type="match status" value="1"/>
</dbReference>
<dbReference type="InterPro" id="IPR003495">
    <property type="entry name" value="CobW/HypB/UreG_nucleotide-bd"/>
</dbReference>
<organism evidence="8 9">
    <name type="scientific">Mesorhizobium plurifarium</name>
    <dbReference type="NCBI Taxonomy" id="69974"/>
    <lineage>
        <taxon>Bacteria</taxon>
        <taxon>Pseudomonadati</taxon>
        <taxon>Pseudomonadota</taxon>
        <taxon>Alphaproteobacteria</taxon>
        <taxon>Hyphomicrobiales</taxon>
        <taxon>Phyllobacteriaceae</taxon>
        <taxon>Mesorhizobium</taxon>
    </lineage>
</organism>
<gene>
    <name evidence="8" type="ORF">MPL1032_130240</name>
</gene>
<dbReference type="Pfam" id="PF07683">
    <property type="entry name" value="CobW_C"/>
    <property type="match status" value="1"/>
</dbReference>
<evidence type="ECO:0000256" key="3">
    <source>
        <dbReference type="ARBA" id="ARBA00023186"/>
    </source>
</evidence>
<comment type="function">
    <text evidence="5">Zinc chaperone that directly transfers zinc cofactor to target proteins, thereby activating them. Zinc is transferred from the CXCC motif in the GTPase domain to the zinc binding site in target proteins in a process requiring GTP hydrolysis.</text>
</comment>
<comment type="similarity">
    <text evidence="4">Belongs to the SIMIBI class G3E GTPase family. ZNG1 subfamily.</text>
</comment>
<evidence type="ECO:0000256" key="6">
    <source>
        <dbReference type="ARBA" id="ARBA00049117"/>
    </source>
</evidence>
<feature type="domain" description="CobW C-terminal" evidence="7">
    <location>
        <begin position="159"/>
        <end position="321"/>
    </location>
</feature>
<dbReference type="Gene3D" id="3.30.1220.10">
    <property type="entry name" value="CobW-like, C-terminal domain"/>
    <property type="match status" value="1"/>
</dbReference>
<protein>
    <submittedName>
        <fullName evidence="8">Cobalamin synthesis protein, P47K</fullName>
    </submittedName>
</protein>
<dbReference type="EMBL" id="CCND01000005">
    <property type="protein sequence ID" value="CDX51298.1"/>
    <property type="molecule type" value="Genomic_DNA"/>
</dbReference>
<evidence type="ECO:0000256" key="1">
    <source>
        <dbReference type="ARBA" id="ARBA00022741"/>
    </source>
</evidence>
<comment type="catalytic activity">
    <reaction evidence="6">
        <text>GTP + H2O = GDP + phosphate + H(+)</text>
        <dbReference type="Rhea" id="RHEA:19669"/>
        <dbReference type="ChEBI" id="CHEBI:15377"/>
        <dbReference type="ChEBI" id="CHEBI:15378"/>
        <dbReference type="ChEBI" id="CHEBI:37565"/>
        <dbReference type="ChEBI" id="CHEBI:43474"/>
        <dbReference type="ChEBI" id="CHEBI:58189"/>
    </reaction>
    <physiologicalReaction direction="left-to-right" evidence="6">
        <dbReference type="Rhea" id="RHEA:19670"/>
    </physiologicalReaction>
</comment>
<dbReference type="AlphaFoldDB" id="A0A0K2VQN5"/>
<evidence type="ECO:0000259" key="7">
    <source>
        <dbReference type="SMART" id="SM00833"/>
    </source>
</evidence>
<keyword evidence="1" id="KW-0547">Nucleotide-binding</keyword>
<evidence type="ECO:0000313" key="8">
    <source>
        <dbReference type="EMBL" id="CDX51298.1"/>
    </source>
</evidence>
<evidence type="ECO:0000256" key="5">
    <source>
        <dbReference type="ARBA" id="ARBA00045658"/>
    </source>
</evidence>
<dbReference type="GO" id="GO:0005737">
    <property type="term" value="C:cytoplasm"/>
    <property type="evidence" value="ECO:0007669"/>
    <property type="project" value="TreeGrafter"/>
</dbReference>
<dbReference type="PANTHER" id="PTHR13748:SF62">
    <property type="entry name" value="COBW DOMAIN-CONTAINING PROTEIN"/>
    <property type="match status" value="1"/>
</dbReference>
<dbReference type="InterPro" id="IPR027417">
    <property type="entry name" value="P-loop_NTPase"/>
</dbReference>
<keyword evidence="3" id="KW-0143">Chaperone</keyword>
<dbReference type="GO" id="GO:0000166">
    <property type="term" value="F:nucleotide binding"/>
    <property type="evidence" value="ECO:0007669"/>
    <property type="project" value="UniProtKB-KW"/>
</dbReference>
<keyword evidence="2" id="KW-0378">Hydrolase</keyword>